<sequence length="69" mass="7845">RNVADLESIYTLNPLAARICELIDGKRKIKDIKNVILQEYEVNEEKAEKDLLEFLTQLEEIKAVAASNA</sequence>
<dbReference type="Pfam" id="PF05402">
    <property type="entry name" value="PqqD"/>
    <property type="match status" value="1"/>
</dbReference>
<dbReference type="EMBL" id="BARU01041936">
    <property type="protein sequence ID" value="GAH79426.1"/>
    <property type="molecule type" value="Genomic_DNA"/>
</dbReference>
<dbReference type="AlphaFoldDB" id="X1IAJ1"/>
<organism evidence="1">
    <name type="scientific">marine sediment metagenome</name>
    <dbReference type="NCBI Taxonomy" id="412755"/>
    <lineage>
        <taxon>unclassified sequences</taxon>
        <taxon>metagenomes</taxon>
        <taxon>ecological metagenomes</taxon>
    </lineage>
</organism>
<feature type="non-terminal residue" evidence="1">
    <location>
        <position position="1"/>
    </location>
</feature>
<evidence type="ECO:0008006" key="2">
    <source>
        <dbReference type="Google" id="ProtNLM"/>
    </source>
</evidence>
<dbReference type="Gene3D" id="1.10.10.1150">
    <property type="entry name" value="Coenzyme PQQ synthesis protein D (PqqD)"/>
    <property type="match status" value="1"/>
</dbReference>
<name>X1IAJ1_9ZZZZ</name>
<proteinExistence type="predicted"/>
<comment type="caution">
    <text evidence="1">The sequence shown here is derived from an EMBL/GenBank/DDBJ whole genome shotgun (WGS) entry which is preliminary data.</text>
</comment>
<evidence type="ECO:0000313" key="1">
    <source>
        <dbReference type="EMBL" id="GAH79426.1"/>
    </source>
</evidence>
<accession>X1IAJ1</accession>
<reference evidence="1" key="1">
    <citation type="journal article" date="2014" name="Front. Microbiol.">
        <title>High frequency of phylogenetically diverse reductive dehalogenase-homologous genes in deep subseafloor sedimentary metagenomes.</title>
        <authorList>
            <person name="Kawai M."/>
            <person name="Futagami T."/>
            <person name="Toyoda A."/>
            <person name="Takaki Y."/>
            <person name="Nishi S."/>
            <person name="Hori S."/>
            <person name="Arai W."/>
            <person name="Tsubouchi T."/>
            <person name="Morono Y."/>
            <person name="Uchiyama I."/>
            <person name="Ito T."/>
            <person name="Fujiyama A."/>
            <person name="Inagaki F."/>
            <person name="Takami H."/>
        </authorList>
    </citation>
    <scope>NUCLEOTIDE SEQUENCE</scope>
    <source>
        <strain evidence="1">Expedition CK06-06</strain>
    </source>
</reference>
<gene>
    <name evidence="1" type="ORF">S03H2_64540</name>
</gene>
<protein>
    <recommendedName>
        <fullName evidence="2">PqqD family protein</fullName>
    </recommendedName>
</protein>
<dbReference type="InterPro" id="IPR041881">
    <property type="entry name" value="PqqD_sf"/>
</dbReference>
<dbReference type="InterPro" id="IPR008792">
    <property type="entry name" value="PQQD"/>
</dbReference>